<dbReference type="AlphaFoldDB" id="A0A1G2KYS8"/>
<gene>
    <name evidence="6" type="ORF">A2934_02655</name>
</gene>
<dbReference type="GO" id="GO:0005384">
    <property type="term" value="F:manganese ion transmembrane transporter activity"/>
    <property type="evidence" value="ECO:0007669"/>
    <property type="project" value="InterPro"/>
</dbReference>
<feature type="transmembrane region" description="Helical" evidence="5">
    <location>
        <begin position="12"/>
        <end position="37"/>
    </location>
</feature>
<accession>A0A1G2KYS8</accession>
<organism evidence="6 7">
    <name type="scientific">Candidatus Sungbacteria bacterium RIFCSPLOWO2_01_FULL_47_10</name>
    <dbReference type="NCBI Taxonomy" id="1802276"/>
    <lineage>
        <taxon>Bacteria</taxon>
        <taxon>Candidatus Sungiibacteriota</taxon>
    </lineage>
</organism>
<dbReference type="Proteomes" id="UP000177982">
    <property type="component" value="Unassembled WGS sequence"/>
</dbReference>
<dbReference type="CDD" id="cd01059">
    <property type="entry name" value="CCC1_like"/>
    <property type="match status" value="1"/>
</dbReference>
<dbReference type="Pfam" id="PF01988">
    <property type="entry name" value="VIT1"/>
    <property type="match status" value="2"/>
</dbReference>
<keyword evidence="4 5" id="KW-0472">Membrane</keyword>
<dbReference type="InterPro" id="IPR008217">
    <property type="entry name" value="Ccc1_fam"/>
</dbReference>
<feature type="transmembrane region" description="Helical" evidence="5">
    <location>
        <begin position="43"/>
        <end position="65"/>
    </location>
</feature>
<dbReference type="GO" id="GO:0012505">
    <property type="term" value="C:endomembrane system"/>
    <property type="evidence" value="ECO:0007669"/>
    <property type="project" value="UniProtKB-SubCell"/>
</dbReference>
<dbReference type="PANTHER" id="PTHR31851">
    <property type="entry name" value="FE(2+)/MN(2+) TRANSPORTER PCL1"/>
    <property type="match status" value="1"/>
</dbReference>
<evidence type="ECO:0000256" key="2">
    <source>
        <dbReference type="ARBA" id="ARBA00022692"/>
    </source>
</evidence>
<dbReference type="GO" id="GO:0030026">
    <property type="term" value="P:intracellular manganese ion homeostasis"/>
    <property type="evidence" value="ECO:0007669"/>
    <property type="project" value="InterPro"/>
</dbReference>
<proteinExistence type="predicted"/>
<dbReference type="EMBL" id="MHQO01000072">
    <property type="protein sequence ID" value="OHA04636.1"/>
    <property type="molecule type" value="Genomic_DNA"/>
</dbReference>
<evidence type="ECO:0000313" key="6">
    <source>
        <dbReference type="EMBL" id="OHA04636.1"/>
    </source>
</evidence>
<sequence length="169" mass="18105">MKPSFRNLAPSYFRNFIFGVEDSLVSTVGLLSGIAAAEFSKSAILLTGIILILVEASSMAAGSFLSEFSAEEYAKTSDHPVKNSFISASIMFFSYFFSGFIPLFPYVLFPPLRAMIISILLSILSLFFLGVIGAKISKASVLKNSIRMAVIGGIAIVLGFTAGILIPNV</sequence>
<evidence type="ECO:0000256" key="5">
    <source>
        <dbReference type="SAM" id="Phobius"/>
    </source>
</evidence>
<comment type="caution">
    <text evidence="6">The sequence shown here is derived from an EMBL/GenBank/DDBJ whole genome shotgun (WGS) entry which is preliminary data.</text>
</comment>
<evidence type="ECO:0008006" key="8">
    <source>
        <dbReference type="Google" id="ProtNLM"/>
    </source>
</evidence>
<name>A0A1G2KYS8_9BACT</name>
<protein>
    <recommendedName>
        <fullName evidence="8">VIT family protein</fullName>
    </recommendedName>
</protein>
<evidence type="ECO:0000256" key="1">
    <source>
        <dbReference type="ARBA" id="ARBA00004127"/>
    </source>
</evidence>
<keyword evidence="2 5" id="KW-0812">Transmembrane</keyword>
<evidence type="ECO:0000256" key="3">
    <source>
        <dbReference type="ARBA" id="ARBA00022989"/>
    </source>
</evidence>
<feature type="transmembrane region" description="Helical" evidence="5">
    <location>
        <begin position="85"/>
        <end position="108"/>
    </location>
</feature>
<reference evidence="6 7" key="1">
    <citation type="journal article" date="2016" name="Nat. Commun.">
        <title>Thousands of microbial genomes shed light on interconnected biogeochemical processes in an aquifer system.</title>
        <authorList>
            <person name="Anantharaman K."/>
            <person name="Brown C.T."/>
            <person name="Hug L.A."/>
            <person name="Sharon I."/>
            <person name="Castelle C.J."/>
            <person name="Probst A.J."/>
            <person name="Thomas B.C."/>
            <person name="Singh A."/>
            <person name="Wilkins M.J."/>
            <person name="Karaoz U."/>
            <person name="Brodie E.L."/>
            <person name="Williams K.H."/>
            <person name="Hubbard S.S."/>
            <person name="Banfield J.F."/>
        </authorList>
    </citation>
    <scope>NUCLEOTIDE SEQUENCE [LARGE SCALE GENOMIC DNA]</scope>
</reference>
<evidence type="ECO:0000313" key="7">
    <source>
        <dbReference type="Proteomes" id="UP000177982"/>
    </source>
</evidence>
<feature type="transmembrane region" description="Helical" evidence="5">
    <location>
        <begin position="114"/>
        <end position="134"/>
    </location>
</feature>
<comment type="subcellular location">
    <subcellularLocation>
        <location evidence="1">Endomembrane system</location>
        <topology evidence="1">Multi-pass membrane protein</topology>
    </subcellularLocation>
</comment>
<feature type="transmembrane region" description="Helical" evidence="5">
    <location>
        <begin position="146"/>
        <end position="166"/>
    </location>
</feature>
<evidence type="ECO:0000256" key="4">
    <source>
        <dbReference type="ARBA" id="ARBA00023136"/>
    </source>
</evidence>
<keyword evidence="3 5" id="KW-1133">Transmembrane helix</keyword>